<reference evidence="3" key="1">
    <citation type="submission" date="2016-06" db="EMBL/GenBank/DDBJ databases">
        <title>Parallel loss of symbiosis genes in relatives of nitrogen-fixing non-legume Parasponia.</title>
        <authorList>
            <person name="Van Velzen R."/>
            <person name="Holmer R."/>
            <person name="Bu F."/>
            <person name="Rutten L."/>
            <person name="Van Zeijl A."/>
            <person name="Liu W."/>
            <person name="Santuari L."/>
            <person name="Cao Q."/>
            <person name="Sharma T."/>
            <person name="Shen D."/>
            <person name="Roswanjaya Y."/>
            <person name="Wardhani T."/>
            <person name="Kalhor M.S."/>
            <person name="Jansen J."/>
            <person name="Van den Hoogen J."/>
            <person name="Gungor B."/>
            <person name="Hartog M."/>
            <person name="Hontelez J."/>
            <person name="Verver J."/>
            <person name="Yang W.-C."/>
            <person name="Schijlen E."/>
            <person name="Repin R."/>
            <person name="Schilthuizen M."/>
            <person name="Schranz E."/>
            <person name="Heidstra R."/>
            <person name="Miyata K."/>
            <person name="Fedorova E."/>
            <person name="Kohlen W."/>
            <person name="Bisseling T."/>
            <person name="Smit S."/>
            <person name="Geurts R."/>
        </authorList>
    </citation>
    <scope>NUCLEOTIDE SEQUENCE [LARGE SCALE GENOMIC DNA]</scope>
    <source>
        <strain evidence="3">cv. WU1-14</strain>
    </source>
</reference>
<proteinExistence type="predicted"/>
<organism evidence="2 3">
    <name type="scientific">Parasponia andersonii</name>
    <name type="common">Sponia andersonii</name>
    <dbReference type="NCBI Taxonomy" id="3476"/>
    <lineage>
        <taxon>Eukaryota</taxon>
        <taxon>Viridiplantae</taxon>
        <taxon>Streptophyta</taxon>
        <taxon>Embryophyta</taxon>
        <taxon>Tracheophyta</taxon>
        <taxon>Spermatophyta</taxon>
        <taxon>Magnoliopsida</taxon>
        <taxon>eudicotyledons</taxon>
        <taxon>Gunneridae</taxon>
        <taxon>Pentapetalae</taxon>
        <taxon>rosids</taxon>
        <taxon>fabids</taxon>
        <taxon>Rosales</taxon>
        <taxon>Cannabaceae</taxon>
        <taxon>Parasponia</taxon>
    </lineage>
</organism>
<dbReference type="PANTHER" id="PTHR31672:SF13">
    <property type="entry name" value="F-BOX PROTEIN CPR30-LIKE"/>
    <property type="match status" value="1"/>
</dbReference>
<accession>A0A2P5D308</accession>
<dbReference type="SUPFAM" id="SSF81383">
    <property type="entry name" value="F-box domain"/>
    <property type="match status" value="1"/>
</dbReference>
<dbReference type="OrthoDB" id="591557at2759"/>
<dbReference type="EMBL" id="JXTB01000069">
    <property type="protein sequence ID" value="PON67689.1"/>
    <property type="molecule type" value="Genomic_DNA"/>
</dbReference>
<evidence type="ECO:0000313" key="3">
    <source>
        <dbReference type="Proteomes" id="UP000237105"/>
    </source>
</evidence>
<dbReference type="PANTHER" id="PTHR31672">
    <property type="entry name" value="BNACNNG10540D PROTEIN"/>
    <property type="match status" value="1"/>
</dbReference>
<dbReference type="InterPro" id="IPR036047">
    <property type="entry name" value="F-box-like_dom_sf"/>
</dbReference>
<feature type="domain" description="F-box" evidence="1">
    <location>
        <begin position="1"/>
        <end position="48"/>
    </location>
</feature>
<dbReference type="Proteomes" id="UP000237105">
    <property type="component" value="Unassembled WGS sequence"/>
</dbReference>
<evidence type="ECO:0000313" key="2">
    <source>
        <dbReference type="EMBL" id="PON67689.1"/>
    </source>
</evidence>
<keyword evidence="3" id="KW-1185">Reference proteome</keyword>
<dbReference type="InterPro" id="IPR050796">
    <property type="entry name" value="SCF_F-box_component"/>
</dbReference>
<gene>
    <name evidence="2" type="ORF">PanWU01x14_101130</name>
</gene>
<dbReference type="AlphaFoldDB" id="A0A2P5D308"/>
<evidence type="ECO:0000259" key="1">
    <source>
        <dbReference type="PROSITE" id="PS50181"/>
    </source>
</evidence>
<dbReference type="Pfam" id="PF00646">
    <property type="entry name" value="F-box"/>
    <property type="match status" value="1"/>
</dbReference>
<dbReference type="SMART" id="SM00256">
    <property type="entry name" value="FBOX"/>
    <property type="match status" value="1"/>
</dbReference>
<dbReference type="InterPro" id="IPR001810">
    <property type="entry name" value="F-box_dom"/>
</dbReference>
<name>A0A2P5D308_PARAD</name>
<dbReference type="PROSITE" id="PS50181">
    <property type="entry name" value="FBOX"/>
    <property type="match status" value="1"/>
</dbReference>
<dbReference type="Gene3D" id="1.20.1280.50">
    <property type="match status" value="1"/>
</dbReference>
<comment type="caution">
    <text evidence="2">The sequence shown here is derived from an EMBL/GenBank/DDBJ whole genome shotgun (WGS) entry which is preliminary data.</text>
</comment>
<protein>
    <submittedName>
        <fullName evidence="2">F-box domain containing protein</fullName>
    </submittedName>
</protein>
<sequence length="322" mass="37053">MARLPLEMINEIICRLRVKDLLRYRSVCKEWCSLMDGPGFIRTHFKRSKPGIFIDDYFNLYWVDLDSLDSPIRLDKSEKYTKLPFNNTDSPYPPAVIGFGYDPFINDHKLLTSTIISRGKDMSDSLCEFQLYCVKAKTWERLTQDFSDNFGYDDFGRHALVSTSLYWLVMPRRQEAEHGSSTQFVFAFDLVTYKVSKFSLPNFEREPELCTLGVELGGCLCLLCPYNEPERSLDNWVMKDLESSLGPTWAKQFSVARSDGPGYFVYGVPLKYYKTTDQLLLYVDCERLILYDLRTKTTKDVKIPGIPESVGALLGVRSLVGI</sequence>